<reference evidence="3" key="2">
    <citation type="submission" date="2012-12" db="EMBL/GenBank/DDBJ databases">
        <authorList>
            <consortium name="WormBase Consortium"/>
            <person name="Ghedin E."/>
            <person name="Paulini M."/>
        </authorList>
    </citation>
    <scope>NUCLEOTIDE SEQUENCE</scope>
    <source>
        <strain evidence="3">FR3</strain>
    </source>
</reference>
<feature type="region of interest" description="Disordered" evidence="1">
    <location>
        <begin position="18"/>
        <end position="50"/>
    </location>
</feature>
<reference evidence="4" key="3">
    <citation type="submission" date="2019-04" db="EMBL/GenBank/DDBJ databases">
        <authorList>
            <person name="Howe K."/>
            <person name="Paulini M."/>
            <person name="Williams G."/>
        </authorList>
    </citation>
    <scope>NUCLEOTIDE SEQUENCE [LARGE SCALE GENOMIC DNA]</scope>
    <source>
        <strain evidence="4">FR3</strain>
    </source>
</reference>
<evidence type="ECO:0000313" key="3">
    <source>
        <dbReference type="EMBL" id="CDQ06658.1"/>
    </source>
</evidence>
<dbReference type="AlphaFoldDB" id="A0A1U7F3E9"/>
<dbReference type="RefSeq" id="XP_001901366.1">
    <property type="nucleotide sequence ID" value="XM_001901331.1"/>
</dbReference>
<evidence type="ECO:0000256" key="1">
    <source>
        <dbReference type="SAM" id="MobiDB-lite"/>
    </source>
</evidence>
<evidence type="ECO:0000313" key="5">
    <source>
        <dbReference type="Proteomes" id="UP000006672"/>
    </source>
</evidence>
<evidence type="ECO:0000313" key="7">
    <source>
        <dbReference type="WormBase" id="Bm12935"/>
    </source>
</evidence>
<accession>A0A4E9FJM7</accession>
<accession>A0A1U7F3E9</accession>
<dbReference type="EMBL" id="LN856147">
    <property type="protein sequence ID" value="CDQ06658.1"/>
    <property type="molecule type" value="Genomic_DNA"/>
</dbReference>
<dbReference type="WBParaSite" id="Bm12935.1">
    <property type="protein sequence ID" value="Bm12935.1"/>
    <property type="gene ID" value="WBGene00233196"/>
</dbReference>
<dbReference type="GeneID" id="6104785"/>
<evidence type="ECO:0000313" key="2">
    <source>
        <dbReference type="EMBL" id="CDQ02643.1"/>
    </source>
</evidence>
<organism evidence="3">
    <name type="scientific">Brugia malayi</name>
    <name type="common">Filarial nematode worm</name>
    <dbReference type="NCBI Taxonomy" id="6279"/>
    <lineage>
        <taxon>Eukaryota</taxon>
        <taxon>Metazoa</taxon>
        <taxon>Ecdysozoa</taxon>
        <taxon>Nematoda</taxon>
        <taxon>Chromadorea</taxon>
        <taxon>Rhabditida</taxon>
        <taxon>Spirurina</taxon>
        <taxon>Spiruromorpha</taxon>
        <taxon>Filarioidea</taxon>
        <taxon>Onchocercidae</taxon>
        <taxon>Brugia</taxon>
    </lineage>
</organism>
<dbReference type="Proteomes" id="UP000006672">
    <property type="component" value="Unassembled WGS sequence"/>
</dbReference>
<reference evidence="3 5" key="1">
    <citation type="journal article" date="2007" name="Science">
        <title>Draft genome of the filarial nematode parasite Brugia malayi.</title>
        <authorList>
            <person name="Ghedin E."/>
            <person name="Wang S."/>
            <person name="Spiro D."/>
            <person name="Caler E."/>
            <person name="Zhao Q."/>
            <person name="Crabtree J."/>
            <person name="Allen J.E."/>
            <person name="Delcher A.L."/>
            <person name="Guiliano D.B."/>
            <person name="Miranda-Saavedra D."/>
            <person name="Angiuoli S.V."/>
            <person name="Creasy T."/>
            <person name="Amedeo P."/>
            <person name="Haas B."/>
            <person name="El-Sayed N.M."/>
            <person name="Wortman J.R."/>
            <person name="Feldblyum T."/>
            <person name="Tallon L."/>
            <person name="Schatz M."/>
            <person name="Shumway M."/>
            <person name="Koo H."/>
            <person name="Salzberg S.L."/>
            <person name="Schobel S."/>
            <person name="Pertea M."/>
            <person name="Pop M."/>
            <person name="White O."/>
            <person name="Barton G.J."/>
            <person name="Carlow C.K."/>
            <person name="Crawford M.J."/>
            <person name="Daub J."/>
            <person name="Dimmic M.W."/>
            <person name="Estes C.F."/>
            <person name="Foster J.M."/>
            <person name="Ganatra M."/>
            <person name="Gregory W.F."/>
            <person name="Johnson N.M."/>
            <person name="Jin J."/>
            <person name="Komuniecki R."/>
            <person name="Korf I."/>
            <person name="Kumar S."/>
            <person name="Laney S."/>
            <person name="Li B.W."/>
            <person name="Li W."/>
            <person name="Lindblom T.H."/>
            <person name="Lustigman S."/>
            <person name="Ma D."/>
            <person name="Maina C.V."/>
            <person name="Martin D.M."/>
            <person name="McCarter J.P."/>
            <person name="McReynolds L."/>
            <person name="Mitreva M."/>
            <person name="Nutman T.B."/>
            <person name="Parkinson J."/>
            <person name="Peregrin-Alvarez J.M."/>
            <person name="Poole C."/>
            <person name="Ren Q."/>
            <person name="Saunders L."/>
            <person name="Sluder A.E."/>
            <person name="Smith K."/>
            <person name="Stanke M."/>
            <person name="Unnasch T.R."/>
            <person name="Ware J."/>
            <person name="Wei A.D."/>
            <person name="Weil G."/>
            <person name="Williams D.J."/>
            <person name="Zhang Y."/>
            <person name="Williams S.A."/>
            <person name="Fraser-Liggett C."/>
            <person name="Slatko B."/>
            <person name="Blaxter M.L."/>
            <person name="Scott A.L."/>
        </authorList>
    </citation>
    <scope>NUCLEOTIDE SEQUENCE</scope>
    <source>
        <strain evidence="3 5">FR3</strain>
    </source>
</reference>
<proteinExistence type="predicted"/>
<keyword evidence="5" id="KW-1185">Reference proteome</keyword>
<dbReference type="EMBL" id="CAAKNF010000194">
    <property type="protein sequence ID" value="VIO96644.1"/>
    <property type="molecule type" value="Genomic_DNA"/>
</dbReference>
<dbReference type="CTD" id="6104785"/>
<protein>
    <submittedName>
        <fullName evidence="2 6">Bm12935</fullName>
    </submittedName>
    <submittedName>
        <fullName evidence="3">Bm8369</fullName>
    </submittedName>
</protein>
<dbReference type="WormBase" id="Bm12935">
    <property type="protein sequence ID" value="BM21269"/>
    <property type="gene ID" value="WBGene00233196"/>
</dbReference>
<reference evidence="6" key="4">
    <citation type="submission" date="2019-12" db="UniProtKB">
        <authorList>
            <consortium name="WormBaseParasite"/>
        </authorList>
    </citation>
    <scope>IDENTIFICATION</scope>
</reference>
<dbReference type="KEGG" id="bmy:BM_BM12935"/>
<name>A0A1U7F3E9_BRUMA</name>
<dbReference type="EMBL" id="LN857024">
    <property type="protein sequence ID" value="CDQ02643.1"/>
    <property type="molecule type" value="Genomic_DNA"/>
</dbReference>
<evidence type="ECO:0000313" key="4">
    <source>
        <dbReference type="EMBL" id="VIO96644.1"/>
    </source>
</evidence>
<sequence length="50" mass="5416">MLLASNYERTVKKWPIGSMTQQSVMARRNEGNRMSESSKGTAGADGQPTG</sequence>
<gene>
    <name evidence="3" type="primary">Bm8369</name>
    <name evidence="2 6 7" type="ORF">Bm12935</name>
    <name evidence="4" type="ORF">BM_BM12935</name>
    <name evidence="2" type="ORF">BM_Bm12935</name>
    <name evidence="3" type="ORF">BM_Bm8369</name>
</gene>
<evidence type="ECO:0000313" key="6">
    <source>
        <dbReference type="WBParaSite" id="Bm12935.1"/>
    </source>
</evidence>